<feature type="domain" description="Transposase IS116/IS110/IS902 C-terminal" evidence="1">
    <location>
        <begin position="1"/>
        <end position="80"/>
    </location>
</feature>
<proteinExistence type="predicted"/>
<keyword evidence="3" id="KW-1185">Reference proteome</keyword>
<dbReference type="Proteomes" id="UP001501523">
    <property type="component" value="Unassembled WGS sequence"/>
</dbReference>
<organism evidence="2 3">
    <name type="scientific">Dokdonella soli</name>
    <dbReference type="NCBI Taxonomy" id="529810"/>
    <lineage>
        <taxon>Bacteria</taxon>
        <taxon>Pseudomonadati</taxon>
        <taxon>Pseudomonadota</taxon>
        <taxon>Gammaproteobacteria</taxon>
        <taxon>Lysobacterales</taxon>
        <taxon>Rhodanobacteraceae</taxon>
        <taxon>Dokdonella</taxon>
    </lineage>
</organism>
<name>A0ABP3TJA4_9GAMM</name>
<dbReference type="PANTHER" id="PTHR33055:SF15">
    <property type="entry name" value="TRANSPOSASE-RELATED"/>
    <property type="match status" value="1"/>
</dbReference>
<dbReference type="InterPro" id="IPR003346">
    <property type="entry name" value="Transposase_20"/>
</dbReference>
<evidence type="ECO:0000313" key="3">
    <source>
        <dbReference type="Proteomes" id="UP001501523"/>
    </source>
</evidence>
<dbReference type="EMBL" id="BAAAEU010000004">
    <property type="protein sequence ID" value="GAA0708353.1"/>
    <property type="molecule type" value="Genomic_DNA"/>
</dbReference>
<comment type="caution">
    <text evidence="2">The sequence shown here is derived from an EMBL/GenBank/DDBJ whole genome shotgun (WGS) entry which is preliminary data.</text>
</comment>
<dbReference type="InterPro" id="IPR047650">
    <property type="entry name" value="Transpos_IS110"/>
</dbReference>
<sequence>MPGIGVILGLTIALETGDITRFASVGDYASYCRMVKSERISNGKKKGHGNRKCGNRYLAWAWIEAANFALRFSPPIRRWYDRKCSKRHKVIAIKAVAHKLARAGYSLLRDGATFNVARAFG</sequence>
<dbReference type="PANTHER" id="PTHR33055">
    <property type="entry name" value="TRANSPOSASE FOR INSERTION SEQUENCE ELEMENT IS1111A"/>
    <property type="match status" value="1"/>
</dbReference>
<accession>A0ABP3TJA4</accession>
<evidence type="ECO:0000259" key="1">
    <source>
        <dbReference type="Pfam" id="PF02371"/>
    </source>
</evidence>
<reference evidence="3" key="1">
    <citation type="journal article" date="2019" name="Int. J. Syst. Evol. Microbiol.">
        <title>The Global Catalogue of Microorganisms (GCM) 10K type strain sequencing project: providing services to taxonomists for standard genome sequencing and annotation.</title>
        <authorList>
            <consortium name="The Broad Institute Genomics Platform"/>
            <consortium name="The Broad Institute Genome Sequencing Center for Infectious Disease"/>
            <person name="Wu L."/>
            <person name="Ma J."/>
        </authorList>
    </citation>
    <scope>NUCLEOTIDE SEQUENCE [LARGE SCALE GENOMIC DNA]</scope>
    <source>
        <strain evidence="3">JCM 15421</strain>
    </source>
</reference>
<gene>
    <name evidence="2" type="ORF">GCM10009105_07870</name>
</gene>
<evidence type="ECO:0000313" key="2">
    <source>
        <dbReference type="EMBL" id="GAA0708353.1"/>
    </source>
</evidence>
<protein>
    <recommendedName>
        <fullName evidence="1">Transposase IS116/IS110/IS902 C-terminal domain-containing protein</fullName>
    </recommendedName>
</protein>
<dbReference type="Pfam" id="PF02371">
    <property type="entry name" value="Transposase_20"/>
    <property type="match status" value="1"/>
</dbReference>